<proteinExistence type="predicted"/>
<comment type="caution">
    <text evidence="1">The sequence shown here is derived from an EMBL/GenBank/DDBJ whole genome shotgun (WGS) entry which is preliminary data.</text>
</comment>
<sequence length="66" mass="7196">MDNSQSNTSSHQQQNSPGPNRDLPQRSASVVDQFNLILGHDYPFDTARASTSAPKLPVMLLEGDRG</sequence>
<feature type="non-terminal residue" evidence="1">
    <location>
        <position position="66"/>
    </location>
</feature>
<evidence type="ECO:0000313" key="2">
    <source>
        <dbReference type="Proteomes" id="UP000789525"/>
    </source>
</evidence>
<dbReference type="Proteomes" id="UP000789525">
    <property type="component" value="Unassembled WGS sequence"/>
</dbReference>
<dbReference type="EMBL" id="CAJVPT010004697">
    <property type="protein sequence ID" value="CAG8511116.1"/>
    <property type="molecule type" value="Genomic_DNA"/>
</dbReference>
<evidence type="ECO:0000313" key="1">
    <source>
        <dbReference type="EMBL" id="CAG8511116.1"/>
    </source>
</evidence>
<accession>A0ACA9L5V9</accession>
<gene>
    <name evidence="1" type="ORF">ACOLOM_LOCUS3223</name>
</gene>
<reference evidence="1" key="1">
    <citation type="submission" date="2021-06" db="EMBL/GenBank/DDBJ databases">
        <authorList>
            <person name="Kallberg Y."/>
            <person name="Tangrot J."/>
            <person name="Rosling A."/>
        </authorList>
    </citation>
    <scope>NUCLEOTIDE SEQUENCE</scope>
    <source>
        <strain evidence="1">CL356</strain>
    </source>
</reference>
<keyword evidence="2" id="KW-1185">Reference proteome</keyword>
<protein>
    <submittedName>
        <fullName evidence="1">13215_t:CDS:1</fullName>
    </submittedName>
</protein>
<organism evidence="1 2">
    <name type="scientific">Acaulospora colombiana</name>
    <dbReference type="NCBI Taxonomy" id="27376"/>
    <lineage>
        <taxon>Eukaryota</taxon>
        <taxon>Fungi</taxon>
        <taxon>Fungi incertae sedis</taxon>
        <taxon>Mucoromycota</taxon>
        <taxon>Glomeromycotina</taxon>
        <taxon>Glomeromycetes</taxon>
        <taxon>Diversisporales</taxon>
        <taxon>Acaulosporaceae</taxon>
        <taxon>Acaulospora</taxon>
    </lineage>
</organism>
<name>A0ACA9L5V9_9GLOM</name>